<dbReference type="GO" id="GO:0005524">
    <property type="term" value="F:ATP binding"/>
    <property type="evidence" value="ECO:0007669"/>
    <property type="project" value="UniProtKB-KW"/>
</dbReference>
<evidence type="ECO:0000313" key="9">
    <source>
        <dbReference type="EMBL" id="POF31469.1"/>
    </source>
</evidence>
<dbReference type="AlphaFoldDB" id="A0A2S3UVI5"/>
<evidence type="ECO:0000256" key="2">
    <source>
        <dbReference type="ARBA" id="ARBA00005417"/>
    </source>
</evidence>
<organism evidence="9 10">
    <name type="scientific">Roseibium marinum</name>
    <dbReference type="NCBI Taxonomy" id="281252"/>
    <lineage>
        <taxon>Bacteria</taxon>
        <taxon>Pseudomonadati</taxon>
        <taxon>Pseudomonadota</taxon>
        <taxon>Alphaproteobacteria</taxon>
        <taxon>Hyphomicrobiales</taxon>
        <taxon>Stappiaceae</taxon>
        <taxon>Roseibium</taxon>
    </lineage>
</organism>
<dbReference type="CDD" id="cd03257">
    <property type="entry name" value="ABC_NikE_OppD_transporters"/>
    <property type="match status" value="2"/>
</dbReference>
<dbReference type="PROSITE" id="PS00211">
    <property type="entry name" value="ABC_TRANSPORTER_1"/>
    <property type="match status" value="2"/>
</dbReference>
<evidence type="ECO:0000256" key="4">
    <source>
        <dbReference type="ARBA" id="ARBA00022475"/>
    </source>
</evidence>
<dbReference type="InterPro" id="IPR003593">
    <property type="entry name" value="AAA+_ATPase"/>
</dbReference>
<dbReference type="Proteomes" id="UP000236959">
    <property type="component" value="Unassembled WGS sequence"/>
</dbReference>
<dbReference type="InterPro" id="IPR013563">
    <property type="entry name" value="Oligopep_ABC_C"/>
</dbReference>
<evidence type="ECO:0000256" key="6">
    <source>
        <dbReference type="ARBA" id="ARBA00022840"/>
    </source>
</evidence>
<evidence type="ECO:0000259" key="8">
    <source>
        <dbReference type="PROSITE" id="PS50893"/>
    </source>
</evidence>
<dbReference type="GO" id="GO:0055085">
    <property type="term" value="P:transmembrane transport"/>
    <property type="evidence" value="ECO:0007669"/>
    <property type="project" value="UniProtKB-ARBA"/>
</dbReference>
<keyword evidence="7" id="KW-0472">Membrane</keyword>
<dbReference type="Pfam" id="PF00005">
    <property type="entry name" value="ABC_tran"/>
    <property type="match status" value="2"/>
</dbReference>
<dbReference type="InterPro" id="IPR027417">
    <property type="entry name" value="P-loop_NTPase"/>
</dbReference>
<dbReference type="InterPro" id="IPR017871">
    <property type="entry name" value="ABC_transporter-like_CS"/>
</dbReference>
<keyword evidence="10" id="KW-1185">Reference proteome</keyword>
<dbReference type="PANTHER" id="PTHR43297">
    <property type="entry name" value="OLIGOPEPTIDE TRANSPORT ATP-BINDING PROTEIN APPD"/>
    <property type="match status" value="1"/>
</dbReference>
<gene>
    <name evidence="9" type="ORF">CLV41_10431</name>
</gene>
<sequence length="615" mass="66377">MSDTVIDVADLSVTLDTPNGPLNAVHEVSFNLKRGESLGIVGESGSGKSMTALALMNLLPRSAARKAGHLRFLEDELTGLTDQDFARRLAGQKIGMIFQEPMTSLNPVYSVGRQLTEGVVRAGLMGEAEARRLALDLMDRVGLPDPKARFDQYPHQFSGGQRQRVMIAMGLMSKPDLMIADEPTTALDVTVQAQILTLMADLQREFGMAMILITHDLGVVAQTVDKVAVMYAGEFVETGPVRKVLGQPRHPYTAALLHAAPELGNERRRLSAIPGRIRPVYGERTACIFENRCTMAEARCRAARPGLQAADAGHGYRCIMPPQQVRVLAEKMPLLPSATVSGGEPVIEISKVARIFTTRRTAFQPVQSLRAVDGVDLTVSRGETFALVGESGSGKSTLARMLLGLDTPSEGDIRISGQPVSELSGLNRARLVQPIFQDPYSSLNPRRSIGETIAQPLAIHRIGTRESRRDKVRGIMDLVGLPGAFLHNYPSQLSGGQRQRVAIARALIMQPEILVCDEPTSALDVSVQAQILNLLADLKAEVGLTLFLITHDIGVVHQIADRVAVMKSGRIVEAGSSAEVLQSPKENYTQALLSAVPSTARALNSEPSGEEIHAG</sequence>
<dbReference type="PROSITE" id="PS50893">
    <property type="entry name" value="ABC_TRANSPORTER_2"/>
    <property type="match status" value="2"/>
</dbReference>
<dbReference type="OrthoDB" id="9802264at2"/>
<proteinExistence type="inferred from homology"/>
<keyword evidence="4" id="KW-1003">Cell membrane</keyword>
<comment type="caution">
    <text evidence="9">The sequence shown here is derived from an EMBL/GenBank/DDBJ whole genome shotgun (WGS) entry which is preliminary data.</text>
</comment>
<dbReference type="FunFam" id="3.40.50.300:FF:000016">
    <property type="entry name" value="Oligopeptide ABC transporter ATP-binding component"/>
    <property type="match status" value="1"/>
</dbReference>
<dbReference type="PANTHER" id="PTHR43297:SF2">
    <property type="entry name" value="DIPEPTIDE TRANSPORT ATP-BINDING PROTEIN DPPD"/>
    <property type="match status" value="1"/>
</dbReference>
<reference evidence="9 10" key="1">
    <citation type="submission" date="2018-01" db="EMBL/GenBank/DDBJ databases">
        <title>Genomic Encyclopedia of Archaeal and Bacterial Type Strains, Phase II (KMG-II): from individual species to whole genera.</title>
        <authorList>
            <person name="Goeker M."/>
        </authorList>
    </citation>
    <scope>NUCLEOTIDE SEQUENCE [LARGE SCALE GENOMIC DNA]</scope>
    <source>
        <strain evidence="9 10">DSM 17023</strain>
    </source>
</reference>
<dbReference type="NCBIfam" id="TIGR01727">
    <property type="entry name" value="oligo_HPY"/>
    <property type="match status" value="1"/>
</dbReference>
<keyword evidence="3" id="KW-0813">Transport</keyword>
<dbReference type="SUPFAM" id="SSF52540">
    <property type="entry name" value="P-loop containing nucleoside triphosphate hydrolases"/>
    <property type="match status" value="2"/>
</dbReference>
<dbReference type="GO" id="GO:0016887">
    <property type="term" value="F:ATP hydrolysis activity"/>
    <property type="evidence" value="ECO:0007669"/>
    <property type="project" value="InterPro"/>
</dbReference>
<protein>
    <submittedName>
        <fullName evidence="9">Peptide/nickel transport system ATP-binding protein</fullName>
    </submittedName>
</protein>
<comment type="similarity">
    <text evidence="2">Belongs to the ABC transporter superfamily.</text>
</comment>
<accession>A0A2S3UVI5</accession>
<dbReference type="RefSeq" id="WP_103222405.1">
    <property type="nucleotide sequence ID" value="NZ_PPCN01000004.1"/>
</dbReference>
<feature type="domain" description="ABC transporter" evidence="8">
    <location>
        <begin position="347"/>
        <end position="593"/>
    </location>
</feature>
<evidence type="ECO:0000256" key="5">
    <source>
        <dbReference type="ARBA" id="ARBA00022741"/>
    </source>
</evidence>
<comment type="subcellular location">
    <subcellularLocation>
        <location evidence="1">Cell inner membrane</location>
        <topology evidence="1">Peripheral membrane protein</topology>
    </subcellularLocation>
</comment>
<dbReference type="NCBIfam" id="NF007739">
    <property type="entry name" value="PRK10419.1"/>
    <property type="match status" value="2"/>
</dbReference>
<dbReference type="GO" id="GO:0015833">
    <property type="term" value="P:peptide transport"/>
    <property type="evidence" value="ECO:0007669"/>
    <property type="project" value="InterPro"/>
</dbReference>
<dbReference type="GO" id="GO:0005886">
    <property type="term" value="C:plasma membrane"/>
    <property type="evidence" value="ECO:0007669"/>
    <property type="project" value="UniProtKB-SubCell"/>
</dbReference>
<keyword evidence="6 9" id="KW-0067">ATP-binding</keyword>
<name>A0A2S3UVI5_9HYPH</name>
<evidence type="ECO:0000256" key="1">
    <source>
        <dbReference type="ARBA" id="ARBA00004417"/>
    </source>
</evidence>
<dbReference type="Pfam" id="PF08352">
    <property type="entry name" value="oligo_HPY"/>
    <property type="match status" value="2"/>
</dbReference>
<dbReference type="NCBIfam" id="NF008453">
    <property type="entry name" value="PRK11308.1"/>
    <property type="match status" value="2"/>
</dbReference>
<feature type="domain" description="ABC transporter" evidence="8">
    <location>
        <begin position="6"/>
        <end position="257"/>
    </location>
</feature>
<dbReference type="EMBL" id="PPCN01000004">
    <property type="protein sequence ID" value="POF31469.1"/>
    <property type="molecule type" value="Genomic_DNA"/>
</dbReference>
<dbReference type="SMART" id="SM00382">
    <property type="entry name" value="AAA"/>
    <property type="match status" value="2"/>
</dbReference>
<dbReference type="Gene3D" id="3.40.50.300">
    <property type="entry name" value="P-loop containing nucleotide triphosphate hydrolases"/>
    <property type="match status" value="2"/>
</dbReference>
<evidence type="ECO:0000256" key="7">
    <source>
        <dbReference type="ARBA" id="ARBA00023136"/>
    </source>
</evidence>
<dbReference type="InterPro" id="IPR050388">
    <property type="entry name" value="ABC_Ni/Peptide_Import"/>
</dbReference>
<keyword evidence="5" id="KW-0547">Nucleotide-binding</keyword>
<evidence type="ECO:0000256" key="3">
    <source>
        <dbReference type="ARBA" id="ARBA00022448"/>
    </source>
</evidence>
<evidence type="ECO:0000313" key="10">
    <source>
        <dbReference type="Proteomes" id="UP000236959"/>
    </source>
</evidence>
<dbReference type="InterPro" id="IPR003439">
    <property type="entry name" value="ABC_transporter-like_ATP-bd"/>
</dbReference>